<dbReference type="Proteomes" id="UP000681722">
    <property type="component" value="Unassembled WGS sequence"/>
</dbReference>
<organism evidence="3 6">
    <name type="scientific">Didymodactylos carnosus</name>
    <dbReference type="NCBI Taxonomy" id="1234261"/>
    <lineage>
        <taxon>Eukaryota</taxon>
        <taxon>Metazoa</taxon>
        <taxon>Spiralia</taxon>
        <taxon>Gnathifera</taxon>
        <taxon>Rotifera</taxon>
        <taxon>Eurotatoria</taxon>
        <taxon>Bdelloidea</taxon>
        <taxon>Philodinida</taxon>
        <taxon>Philodinidae</taxon>
        <taxon>Didymodactylos</taxon>
    </lineage>
</organism>
<dbReference type="EMBL" id="CAJNOK010015340">
    <property type="protein sequence ID" value="CAF1223429.1"/>
    <property type="molecule type" value="Genomic_DNA"/>
</dbReference>
<dbReference type="AlphaFoldDB" id="A0A815J661"/>
<dbReference type="Proteomes" id="UP000677228">
    <property type="component" value="Unassembled WGS sequence"/>
</dbReference>
<dbReference type="Proteomes" id="UP000682733">
    <property type="component" value="Unassembled WGS sequence"/>
</dbReference>
<evidence type="ECO:0000256" key="1">
    <source>
        <dbReference type="SAM" id="MobiDB-lite"/>
    </source>
</evidence>
<evidence type="ECO:0000313" key="4">
    <source>
        <dbReference type="EMBL" id="CAF4031743.1"/>
    </source>
</evidence>
<name>A0A815J661_9BILA</name>
<evidence type="ECO:0000313" key="6">
    <source>
        <dbReference type="Proteomes" id="UP000663829"/>
    </source>
</evidence>
<reference evidence="3" key="1">
    <citation type="submission" date="2021-02" db="EMBL/GenBank/DDBJ databases">
        <authorList>
            <person name="Nowell W R."/>
        </authorList>
    </citation>
    <scope>NUCLEOTIDE SEQUENCE</scope>
</reference>
<comment type="caution">
    <text evidence="3">The sequence shown here is derived from an EMBL/GenBank/DDBJ whole genome shotgun (WGS) entry which is preliminary data.</text>
</comment>
<sequence length="268" mass="29934">MESSTPNQITTDSSAHCSFGKCIPLSEFNFNSNDEGFINDLGEYEALDAERTINQIRSTIAEEESISLNTNEFTEVYVSNTEGLQGHDSLELLTTLQIQPLHETLVMINVSESTKETQSQATEMETAQEYVLEVPSLEDTMPNELLAVNNHVPQIPHDESSETLLFLNIDYSGVSPTAIQEEDSDELSPDTQPSQSEIELNHAERVGEVVGTNETSKDQLGATKQRRQKLPTEENRNDLINFPRKRAHSASEILPLTNIIKRNRPTVC</sequence>
<proteinExistence type="predicted"/>
<evidence type="ECO:0000313" key="5">
    <source>
        <dbReference type="EMBL" id="CAF4264671.1"/>
    </source>
</evidence>
<accession>A0A815J661</accession>
<keyword evidence="6" id="KW-1185">Reference proteome</keyword>
<feature type="region of interest" description="Disordered" evidence="1">
    <location>
        <begin position="205"/>
        <end position="239"/>
    </location>
</feature>
<dbReference type="EMBL" id="CAJNOQ010016125">
    <property type="protein sequence ID" value="CAF1375011.1"/>
    <property type="molecule type" value="Genomic_DNA"/>
</dbReference>
<evidence type="ECO:0000313" key="2">
    <source>
        <dbReference type="EMBL" id="CAF1223429.1"/>
    </source>
</evidence>
<evidence type="ECO:0000313" key="3">
    <source>
        <dbReference type="EMBL" id="CAF1375011.1"/>
    </source>
</evidence>
<dbReference type="EMBL" id="CAJOBC010077914">
    <property type="protein sequence ID" value="CAF4264671.1"/>
    <property type="molecule type" value="Genomic_DNA"/>
</dbReference>
<dbReference type="Proteomes" id="UP000663829">
    <property type="component" value="Unassembled WGS sequence"/>
</dbReference>
<gene>
    <name evidence="3" type="ORF">GPM918_LOCUS32045</name>
    <name evidence="2" type="ORF">OVA965_LOCUS25030</name>
    <name evidence="5" type="ORF">SRO942_LOCUS32701</name>
    <name evidence="4" type="ORF">TMI583_LOCUS25756</name>
</gene>
<dbReference type="EMBL" id="CAJOBA010036882">
    <property type="protein sequence ID" value="CAF4031743.1"/>
    <property type="molecule type" value="Genomic_DNA"/>
</dbReference>
<protein>
    <submittedName>
        <fullName evidence="3">Uncharacterized protein</fullName>
    </submittedName>
</protein>